<name>A4E8C3_COLAA</name>
<comment type="caution">
    <text evidence="1">The sequence shown here is derived from an EMBL/GenBank/DDBJ whole genome shotgun (WGS) entry which is preliminary data.</text>
</comment>
<evidence type="ECO:0000313" key="1">
    <source>
        <dbReference type="EMBL" id="EBA40138.1"/>
    </source>
</evidence>
<evidence type="ECO:0000313" key="2">
    <source>
        <dbReference type="Proteomes" id="UP000002979"/>
    </source>
</evidence>
<organism evidence="1 2">
    <name type="scientific">Collinsella aerofaciens (strain ATCC 25986 / DSM 3979 / JCM 10188 / KCTC 3647 / NCTC 11838 / VPI 1003)</name>
    <dbReference type="NCBI Taxonomy" id="411903"/>
    <lineage>
        <taxon>Bacteria</taxon>
        <taxon>Bacillati</taxon>
        <taxon>Actinomycetota</taxon>
        <taxon>Coriobacteriia</taxon>
        <taxon>Coriobacteriales</taxon>
        <taxon>Coriobacteriaceae</taxon>
        <taxon>Collinsella</taxon>
    </lineage>
</organism>
<sequence>MAKDQPVILHLPQAVGKHLLRDSLKAAAQLVETPGAYAQVTDNEQLPLAANERYRRCDRTLRKLLFRHHGRPNLLDHTGFTKKYAVTNMCVLVFACAFALNITHAGDACKVNQPKERNHYG</sequence>
<proteinExistence type="predicted"/>
<gene>
    <name evidence="1" type="ORF">COLAER_00662</name>
</gene>
<dbReference type="AlphaFoldDB" id="A4E8C3"/>
<reference evidence="1 2" key="1">
    <citation type="submission" date="2007-01" db="EMBL/GenBank/DDBJ databases">
        <title>Draft genome sequence of Collinsella aerofaciens (ATCC 25986).</title>
        <authorList>
            <person name="Sudarsanam P."/>
            <person name="Ley R."/>
            <person name="Guruge J."/>
            <person name="Turnbaugh P.J."/>
            <person name="Mahowald M."/>
            <person name="Liep D."/>
            <person name="Gordon J."/>
        </authorList>
    </citation>
    <scope>NUCLEOTIDE SEQUENCE [LARGE SCALE GENOMIC DNA]</scope>
    <source>
        <strain evidence="2">ATCC 25986 / DSM 3979 / JCM 10188 / KCTC 3647 / NCTC 11838 / VPI 1003</strain>
    </source>
</reference>
<protein>
    <submittedName>
        <fullName evidence="1">Uncharacterized protein</fullName>
    </submittedName>
</protein>
<accession>A4E8C3</accession>
<dbReference type="Proteomes" id="UP000002979">
    <property type="component" value="Unassembled WGS sequence"/>
</dbReference>
<reference evidence="1 2" key="2">
    <citation type="submission" date="2007-04" db="EMBL/GenBank/DDBJ databases">
        <authorList>
            <person name="Fulton L."/>
            <person name="Clifton S."/>
            <person name="Fulton B."/>
            <person name="Xu J."/>
            <person name="Minx P."/>
            <person name="Mardis E.R."/>
            <person name="Wilson R.K."/>
        </authorList>
    </citation>
    <scope>NUCLEOTIDE SEQUENCE [LARGE SCALE GENOMIC DNA]</scope>
    <source>
        <strain evidence="2">ATCC 25986 / DSM 3979 / JCM 10188 / KCTC 3647 / NCTC 11838 / VPI 1003</strain>
    </source>
</reference>
<dbReference type="EMBL" id="AAVN02000002">
    <property type="protein sequence ID" value="EBA40138.1"/>
    <property type="molecule type" value="Genomic_DNA"/>
</dbReference>